<organism evidence="1 2">
    <name type="scientific">Antarcticirhabdus aurantiaca</name>
    <dbReference type="NCBI Taxonomy" id="2606717"/>
    <lineage>
        <taxon>Bacteria</taxon>
        <taxon>Pseudomonadati</taxon>
        <taxon>Pseudomonadota</taxon>
        <taxon>Alphaproteobacteria</taxon>
        <taxon>Hyphomicrobiales</taxon>
        <taxon>Aurantimonadaceae</taxon>
        <taxon>Antarcticirhabdus</taxon>
    </lineage>
</organism>
<dbReference type="Proteomes" id="UP001163223">
    <property type="component" value="Chromosome"/>
</dbReference>
<name>A0ACD4NKA8_9HYPH</name>
<sequence>MRLNRARTSTRRLGLSMALAVTLLDASGAIAAPAAKDLFGAQHSASAMPTESIGFYSKGCLAGGAQLPTDGPTWQVMRLERDRRYGHPAMIALLQRFAADVTSKDGWSGLLVGDISQARGGPMAFGHASHQIGLDADIWLTPMPNRRLSREERADMPFTSVLKDGTTKVDERKWSPTIYRILRRAASYGEVERIFVHPGIKRKLCSTAPASDRAWLSKVRPAYGHDAHFHIRMKCQPGSPNCEPQRENAGTDDCGAPLDWWFNVALKPASPPKPGAKPPKPKPPMTLAALPRECRVVLDAPGRTPDGGSAPAMIAASPPIAPGAPTAAGFAPDPGGAGSFPPLPLSGVPTPSERPFN</sequence>
<evidence type="ECO:0000313" key="1">
    <source>
        <dbReference type="EMBL" id="WAJ27214.1"/>
    </source>
</evidence>
<protein>
    <submittedName>
        <fullName evidence="1">Penicillin-insensitive murein endopeptidase</fullName>
        <ecNumber evidence="1">3.4.-.-</ecNumber>
    </submittedName>
</protein>
<reference evidence="1" key="1">
    <citation type="submission" date="2022-11" db="EMBL/GenBank/DDBJ databases">
        <title>beta-Carotene-producing bacterium, Jeongeuplla avenae sp. nov., alleviates the salt stress of Arabidopsis seedlings.</title>
        <authorList>
            <person name="Jiang L."/>
            <person name="Lee J."/>
        </authorList>
    </citation>
    <scope>NUCLEOTIDE SEQUENCE</scope>
    <source>
        <strain evidence="1">DY_R2A_6</strain>
    </source>
</reference>
<gene>
    <name evidence="1" type="primary">mepA</name>
    <name evidence="1" type="ORF">OXU80_20505</name>
</gene>
<accession>A0ACD4NKA8</accession>
<keyword evidence="2" id="KW-1185">Reference proteome</keyword>
<dbReference type="EC" id="3.4.-.-" evidence="1"/>
<dbReference type="EMBL" id="CP113520">
    <property type="protein sequence ID" value="WAJ27214.1"/>
    <property type="molecule type" value="Genomic_DNA"/>
</dbReference>
<keyword evidence="1" id="KW-0378">Hydrolase</keyword>
<proteinExistence type="predicted"/>
<evidence type="ECO:0000313" key="2">
    <source>
        <dbReference type="Proteomes" id="UP001163223"/>
    </source>
</evidence>